<organism evidence="7 8">
    <name type="scientific">Coprinopsis marcescibilis</name>
    <name type="common">Agaric fungus</name>
    <name type="synonym">Psathyrella marcescibilis</name>
    <dbReference type="NCBI Taxonomy" id="230819"/>
    <lineage>
        <taxon>Eukaryota</taxon>
        <taxon>Fungi</taxon>
        <taxon>Dikarya</taxon>
        <taxon>Basidiomycota</taxon>
        <taxon>Agaricomycotina</taxon>
        <taxon>Agaricomycetes</taxon>
        <taxon>Agaricomycetidae</taxon>
        <taxon>Agaricales</taxon>
        <taxon>Agaricineae</taxon>
        <taxon>Psathyrellaceae</taxon>
        <taxon>Coprinopsis</taxon>
    </lineage>
</organism>
<dbReference type="AlphaFoldDB" id="A0A5C3KVE3"/>
<dbReference type="InterPro" id="IPR034690">
    <property type="entry name" value="Endolysin_T4_type"/>
</dbReference>
<dbReference type="GO" id="GO:0031640">
    <property type="term" value="P:killing of cells of another organism"/>
    <property type="evidence" value="ECO:0007669"/>
    <property type="project" value="UniProtKB-KW"/>
</dbReference>
<dbReference type="InterPro" id="IPR033907">
    <property type="entry name" value="Endolysin_autolysin"/>
</dbReference>
<dbReference type="GO" id="GO:0009253">
    <property type="term" value="P:peptidoglycan catabolic process"/>
    <property type="evidence" value="ECO:0007669"/>
    <property type="project" value="InterPro"/>
</dbReference>
<dbReference type="Pfam" id="PF00959">
    <property type="entry name" value="Phage_lysozyme"/>
    <property type="match status" value="1"/>
</dbReference>
<keyword evidence="8" id="KW-1185">Reference proteome</keyword>
<dbReference type="InterPro" id="IPR051018">
    <property type="entry name" value="Bacteriophage_GH24"/>
</dbReference>
<dbReference type="OrthoDB" id="5358886at2759"/>
<dbReference type="InterPro" id="IPR023346">
    <property type="entry name" value="Lysozyme-like_dom_sf"/>
</dbReference>
<dbReference type="InterPro" id="IPR002196">
    <property type="entry name" value="Glyco_hydro_24"/>
</dbReference>
<dbReference type="EMBL" id="ML210205">
    <property type="protein sequence ID" value="TFK24185.1"/>
    <property type="molecule type" value="Genomic_DNA"/>
</dbReference>
<dbReference type="PANTHER" id="PTHR38107">
    <property type="match status" value="1"/>
</dbReference>
<sequence length="162" mass="17154">PDINSATVNLIQDFEGFVASPEPDPIGLPTVGFGHLCQQAGCAEVTAQGFTFPLSEADAAQLLQTDIQTFTNCLSGFVDESVVLNENQFGALTSFAFNLGCGAVQRSTLLRRLNAGENPNTVAAQELPKFNRAGGRVLAGLTRRRTAEVALFQTPSNTIALP</sequence>
<comment type="catalytic activity">
    <reaction evidence="1">
        <text>Hydrolysis of (1-&gt;4)-beta-linkages between N-acetylmuramic acid and N-acetyl-D-glucosamine residues in a peptidoglycan and between N-acetyl-D-glucosamine residues in chitodextrins.</text>
        <dbReference type="EC" id="3.2.1.17"/>
    </reaction>
</comment>
<dbReference type="GO" id="GO:0042742">
    <property type="term" value="P:defense response to bacterium"/>
    <property type="evidence" value="ECO:0007669"/>
    <property type="project" value="UniProtKB-KW"/>
</dbReference>
<dbReference type="GO" id="GO:0016998">
    <property type="term" value="P:cell wall macromolecule catabolic process"/>
    <property type="evidence" value="ECO:0007669"/>
    <property type="project" value="InterPro"/>
</dbReference>
<feature type="non-terminal residue" evidence="7">
    <location>
        <position position="1"/>
    </location>
</feature>
<evidence type="ECO:0000256" key="1">
    <source>
        <dbReference type="ARBA" id="ARBA00000632"/>
    </source>
</evidence>
<evidence type="ECO:0000313" key="8">
    <source>
        <dbReference type="Proteomes" id="UP000307440"/>
    </source>
</evidence>
<dbReference type="GO" id="GO:0003796">
    <property type="term" value="F:lysozyme activity"/>
    <property type="evidence" value="ECO:0007669"/>
    <property type="project" value="UniProtKB-EC"/>
</dbReference>
<keyword evidence="4 7" id="KW-0378">Hydrolase</keyword>
<proteinExistence type="inferred from homology"/>
<keyword evidence="5" id="KW-1035">Host cytoplasm</keyword>
<dbReference type="Proteomes" id="UP000307440">
    <property type="component" value="Unassembled WGS sequence"/>
</dbReference>
<evidence type="ECO:0000256" key="4">
    <source>
        <dbReference type="ARBA" id="ARBA00022801"/>
    </source>
</evidence>
<reference evidence="7 8" key="1">
    <citation type="journal article" date="2019" name="Nat. Ecol. Evol.">
        <title>Megaphylogeny resolves global patterns of mushroom evolution.</title>
        <authorList>
            <person name="Varga T."/>
            <person name="Krizsan K."/>
            <person name="Foldi C."/>
            <person name="Dima B."/>
            <person name="Sanchez-Garcia M."/>
            <person name="Sanchez-Ramirez S."/>
            <person name="Szollosi G.J."/>
            <person name="Szarkandi J.G."/>
            <person name="Papp V."/>
            <person name="Albert L."/>
            <person name="Andreopoulos W."/>
            <person name="Angelini C."/>
            <person name="Antonin V."/>
            <person name="Barry K.W."/>
            <person name="Bougher N.L."/>
            <person name="Buchanan P."/>
            <person name="Buyck B."/>
            <person name="Bense V."/>
            <person name="Catcheside P."/>
            <person name="Chovatia M."/>
            <person name="Cooper J."/>
            <person name="Damon W."/>
            <person name="Desjardin D."/>
            <person name="Finy P."/>
            <person name="Geml J."/>
            <person name="Haridas S."/>
            <person name="Hughes K."/>
            <person name="Justo A."/>
            <person name="Karasinski D."/>
            <person name="Kautmanova I."/>
            <person name="Kiss B."/>
            <person name="Kocsube S."/>
            <person name="Kotiranta H."/>
            <person name="LaButti K.M."/>
            <person name="Lechner B.E."/>
            <person name="Liimatainen K."/>
            <person name="Lipzen A."/>
            <person name="Lukacs Z."/>
            <person name="Mihaltcheva S."/>
            <person name="Morgado L.N."/>
            <person name="Niskanen T."/>
            <person name="Noordeloos M.E."/>
            <person name="Ohm R.A."/>
            <person name="Ortiz-Santana B."/>
            <person name="Ovrebo C."/>
            <person name="Racz N."/>
            <person name="Riley R."/>
            <person name="Savchenko A."/>
            <person name="Shiryaev A."/>
            <person name="Soop K."/>
            <person name="Spirin V."/>
            <person name="Szebenyi C."/>
            <person name="Tomsovsky M."/>
            <person name="Tulloss R.E."/>
            <person name="Uehling J."/>
            <person name="Grigoriev I.V."/>
            <person name="Vagvolgyi C."/>
            <person name="Papp T."/>
            <person name="Martin F.M."/>
            <person name="Miettinen O."/>
            <person name="Hibbett D.S."/>
            <person name="Nagy L.G."/>
        </authorList>
    </citation>
    <scope>NUCLEOTIDE SEQUENCE [LARGE SCALE GENOMIC DNA]</scope>
    <source>
        <strain evidence="7 8">CBS 121175</strain>
    </source>
</reference>
<dbReference type="CDD" id="cd00737">
    <property type="entry name" value="lyz_endolysin_autolysin"/>
    <property type="match status" value="1"/>
</dbReference>
<accession>A0A5C3KVE3</accession>
<dbReference type="InterPro" id="IPR023347">
    <property type="entry name" value="Lysozyme_dom_sf"/>
</dbReference>
<gene>
    <name evidence="7" type="ORF">FA15DRAFT_573115</name>
</gene>
<keyword evidence="6" id="KW-0326">Glycosidase</keyword>
<evidence type="ECO:0000256" key="5">
    <source>
        <dbReference type="ARBA" id="ARBA00023200"/>
    </source>
</evidence>
<dbReference type="PANTHER" id="PTHR38107:SF3">
    <property type="entry name" value="LYSOZYME RRRD-RELATED"/>
    <property type="match status" value="1"/>
</dbReference>
<evidence type="ECO:0000313" key="7">
    <source>
        <dbReference type="EMBL" id="TFK24185.1"/>
    </source>
</evidence>
<keyword evidence="2" id="KW-0929">Antimicrobial</keyword>
<keyword evidence="3" id="KW-0081">Bacteriolytic enzyme</keyword>
<evidence type="ECO:0000256" key="3">
    <source>
        <dbReference type="ARBA" id="ARBA00022638"/>
    </source>
</evidence>
<dbReference type="SUPFAM" id="SSF53955">
    <property type="entry name" value="Lysozyme-like"/>
    <property type="match status" value="1"/>
</dbReference>
<protein>
    <submittedName>
        <fullName evidence="7">Glycoside hydrolase family 24 protein</fullName>
    </submittedName>
</protein>
<evidence type="ECO:0000256" key="6">
    <source>
        <dbReference type="ARBA" id="ARBA00023295"/>
    </source>
</evidence>
<feature type="non-terminal residue" evidence="7">
    <location>
        <position position="162"/>
    </location>
</feature>
<dbReference type="HAMAP" id="MF_04110">
    <property type="entry name" value="ENDOLYSIN_T4"/>
    <property type="match status" value="1"/>
</dbReference>
<name>A0A5C3KVE3_COPMA</name>
<dbReference type="Gene3D" id="1.10.530.40">
    <property type="match status" value="1"/>
</dbReference>
<evidence type="ECO:0000256" key="2">
    <source>
        <dbReference type="ARBA" id="ARBA00022529"/>
    </source>
</evidence>